<comment type="similarity">
    <text evidence="1">Belongs to the Gfa family.</text>
</comment>
<dbReference type="AlphaFoldDB" id="A0AAE0WSY1"/>
<feature type="domain" description="CENP-V/GFA" evidence="5">
    <location>
        <begin position="8"/>
        <end position="117"/>
    </location>
</feature>
<sequence length="137" mass="15184">MPDKSVTKTATCLCGSVSFTTTGIDKGTVICHCSNCQRYSGSPFMHNTRLVNSETTFQKGQDVIKKYEDRDTKNGNLLERWFCSNCGSPMMFKSPTGSAGFIGLQSGTLQEREKPFRELYGENKHAWLGDLVGKAKL</sequence>
<dbReference type="InterPro" id="IPR006913">
    <property type="entry name" value="CENP-V/GFA"/>
</dbReference>
<proteinExistence type="inferred from homology"/>
<reference evidence="6" key="1">
    <citation type="submission" date="2023-07" db="EMBL/GenBank/DDBJ databases">
        <title>Black Yeasts Isolated from many extreme environments.</title>
        <authorList>
            <person name="Coleine C."/>
            <person name="Stajich J.E."/>
            <person name="Selbmann L."/>
        </authorList>
    </citation>
    <scope>NUCLEOTIDE SEQUENCE</scope>
    <source>
        <strain evidence="6">CCFEE 5485</strain>
    </source>
</reference>
<dbReference type="GO" id="GO:0046872">
    <property type="term" value="F:metal ion binding"/>
    <property type="evidence" value="ECO:0007669"/>
    <property type="project" value="UniProtKB-KW"/>
</dbReference>
<name>A0AAE0WSY1_9PEZI</name>
<dbReference type="Gene3D" id="3.90.1590.10">
    <property type="entry name" value="glutathione-dependent formaldehyde- activating enzyme (gfa)"/>
    <property type="match status" value="1"/>
</dbReference>
<keyword evidence="2" id="KW-0479">Metal-binding</keyword>
<dbReference type="SUPFAM" id="SSF51316">
    <property type="entry name" value="Mss4-like"/>
    <property type="match status" value="1"/>
</dbReference>
<keyword evidence="3" id="KW-0862">Zinc</keyword>
<keyword evidence="4" id="KW-0456">Lyase</keyword>
<dbReference type="GO" id="GO:0016846">
    <property type="term" value="F:carbon-sulfur lyase activity"/>
    <property type="evidence" value="ECO:0007669"/>
    <property type="project" value="InterPro"/>
</dbReference>
<evidence type="ECO:0000256" key="4">
    <source>
        <dbReference type="ARBA" id="ARBA00023239"/>
    </source>
</evidence>
<protein>
    <recommendedName>
        <fullName evidence="5">CENP-V/GFA domain-containing protein</fullName>
    </recommendedName>
</protein>
<organism evidence="6 7">
    <name type="scientific">Recurvomyces mirabilis</name>
    <dbReference type="NCBI Taxonomy" id="574656"/>
    <lineage>
        <taxon>Eukaryota</taxon>
        <taxon>Fungi</taxon>
        <taxon>Dikarya</taxon>
        <taxon>Ascomycota</taxon>
        <taxon>Pezizomycotina</taxon>
        <taxon>Dothideomycetes</taxon>
        <taxon>Dothideomycetidae</taxon>
        <taxon>Mycosphaerellales</taxon>
        <taxon>Teratosphaeriaceae</taxon>
        <taxon>Recurvomyces</taxon>
    </lineage>
</organism>
<dbReference type="PROSITE" id="PS51891">
    <property type="entry name" value="CENP_V_GFA"/>
    <property type="match status" value="1"/>
</dbReference>
<evidence type="ECO:0000313" key="7">
    <source>
        <dbReference type="Proteomes" id="UP001274830"/>
    </source>
</evidence>
<comment type="caution">
    <text evidence="6">The sequence shown here is derived from an EMBL/GenBank/DDBJ whole genome shotgun (WGS) entry which is preliminary data.</text>
</comment>
<dbReference type="PANTHER" id="PTHR33337">
    <property type="entry name" value="GFA DOMAIN-CONTAINING PROTEIN"/>
    <property type="match status" value="1"/>
</dbReference>
<dbReference type="PANTHER" id="PTHR33337:SF40">
    <property type="entry name" value="CENP-V_GFA DOMAIN-CONTAINING PROTEIN-RELATED"/>
    <property type="match status" value="1"/>
</dbReference>
<dbReference type="Pfam" id="PF04828">
    <property type="entry name" value="GFA"/>
    <property type="match status" value="1"/>
</dbReference>
<gene>
    <name evidence="6" type="ORF">LTR78_002365</name>
</gene>
<evidence type="ECO:0000256" key="2">
    <source>
        <dbReference type="ARBA" id="ARBA00022723"/>
    </source>
</evidence>
<dbReference type="EMBL" id="JAUTXT010000006">
    <property type="protein sequence ID" value="KAK3677515.1"/>
    <property type="molecule type" value="Genomic_DNA"/>
</dbReference>
<evidence type="ECO:0000259" key="5">
    <source>
        <dbReference type="PROSITE" id="PS51891"/>
    </source>
</evidence>
<dbReference type="Proteomes" id="UP001274830">
    <property type="component" value="Unassembled WGS sequence"/>
</dbReference>
<dbReference type="InterPro" id="IPR011057">
    <property type="entry name" value="Mss4-like_sf"/>
</dbReference>
<accession>A0AAE0WSY1</accession>
<evidence type="ECO:0000256" key="1">
    <source>
        <dbReference type="ARBA" id="ARBA00005495"/>
    </source>
</evidence>
<evidence type="ECO:0000313" key="6">
    <source>
        <dbReference type="EMBL" id="KAK3677515.1"/>
    </source>
</evidence>
<evidence type="ECO:0000256" key="3">
    <source>
        <dbReference type="ARBA" id="ARBA00022833"/>
    </source>
</evidence>
<keyword evidence="7" id="KW-1185">Reference proteome</keyword>